<evidence type="ECO:0000313" key="1">
    <source>
        <dbReference type="EMBL" id="CAG8761132.1"/>
    </source>
</evidence>
<protein>
    <submittedName>
        <fullName evidence="1">6577_t:CDS:1</fullName>
    </submittedName>
</protein>
<comment type="caution">
    <text evidence="1">The sequence shown here is derived from an EMBL/GenBank/DDBJ whole genome shotgun (WGS) entry which is preliminary data.</text>
</comment>
<name>A0ACA9QPL5_9GLOM</name>
<accession>A0ACA9QPL5</accession>
<feature type="non-terminal residue" evidence="1">
    <location>
        <position position="1"/>
    </location>
</feature>
<evidence type="ECO:0000313" key="2">
    <source>
        <dbReference type="Proteomes" id="UP000789525"/>
    </source>
</evidence>
<keyword evidence="2" id="KW-1185">Reference proteome</keyword>
<reference evidence="1" key="1">
    <citation type="submission" date="2021-06" db="EMBL/GenBank/DDBJ databases">
        <authorList>
            <person name="Kallberg Y."/>
            <person name="Tangrot J."/>
            <person name="Rosling A."/>
        </authorList>
    </citation>
    <scope>NUCLEOTIDE SEQUENCE</scope>
    <source>
        <strain evidence="1">CL356</strain>
    </source>
</reference>
<gene>
    <name evidence="1" type="ORF">ACOLOM_LOCUS13200</name>
</gene>
<feature type="non-terminal residue" evidence="1">
    <location>
        <position position="173"/>
    </location>
</feature>
<proteinExistence type="predicted"/>
<dbReference type="EMBL" id="CAJVPT010058950">
    <property type="protein sequence ID" value="CAG8761132.1"/>
    <property type="molecule type" value="Genomic_DNA"/>
</dbReference>
<dbReference type="Proteomes" id="UP000789525">
    <property type="component" value="Unassembled WGS sequence"/>
</dbReference>
<organism evidence="1 2">
    <name type="scientific">Acaulospora colombiana</name>
    <dbReference type="NCBI Taxonomy" id="27376"/>
    <lineage>
        <taxon>Eukaryota</taxon>
        <taxon>Fungi</taxon>
        <taxon>Fungi incertae sedis</taxon>
        <taxon>Mucoromycota</taxon>
        <taxon>Glomeromycotina</taxon>
        <taxon>Glomeromycetes</taxon>
        <taxon>Diversisporales</taxon>
        <taxon>Acaulosporaceae</taxon>
        <taxon>Acaulospora</taxon>
    </lineage>
</organism>
<sequence length="173" mass="19134">MDTKEYTSAGPVPGGGAILSPLQIIDSLEQTTEKAKNTGDLLTYDSQVFTVEEHGVQYEVRLCPALQKKEEARVPKSNIAPDPDHVSKVVETIFHKDPFLPPFNSLLVGEMKDDLEESGIGYYTLLNKYAVVPVYESQAQPLTPSQLVHAYLLLLAAKARSKQYFAFFNCGVL</sequence>